<organism evidence="2 3">
    <name type="scientific">Olivibacter oleidegradans</name>
    <dbReference type="NCBI Taxonomy" id="760123"/>
    <lineage>
        <taxon>Bacteria</taxon>
        <taxon>Pseudomonadati</taxon>
        <taxon>Bacteroidota</taxon>
        <taxon>Sphingobacteriia</taxon>
        <taxon>Sphingobacteriales</taxon>
        <taxon>Sphingobacteriaceae</taxon>
        <taxon>Olivibacter</taxon>
    </lineage>
</organism>
<dbReference type="GO" id="GO:0016787">
    <property type="term" value="F:hydrolase activity"/>
    <property type="evidence" value="ECO:0007669"/>
    <property type="project" value="UniProtKB-KW"/>
</dbReference>
<dbReference type="Gene3D" id="3.20.20.80">
    <property type="entry name" value="Glycosidases"/>
    <property type="match status" value="1"/>
</dbReference>
<gene>
    <name evidence="2" type="ORF">ACFFI0_07100</name>
</gene>
<comment type="caution">
    <text evidence="2">The sequence shown here is derived from an EMBL/GenBank/DDBJ whole genome shotgun (WGS) entry which is preliminary data.</text>
</comment>
<dbReference type="Proteomes" id="UP001589774">
    <property type="component" value="Unassembled WGS sequence"/>
</dbReference>
<dbReference type="SUPFAM" id="SSF51445">
    <property type="entry name" value="(Trans)glycosidases"/>
    <property type="match status" value="1"/>
</dbReference>
<evidence type="ECO:0000313" key="3">
    <source>
        <dbReference type="Proteomes" id="UP001589774"/>
    </source>
</evidence>
<dbReference type="EMBL" id="JBHLWO010000001">
    <property type="protein sequence ID" value="MFC0318069.1"/>
    <property type="molecule type" value="Genomic_DNA"/>
</dbReference>
<keyword evidence="3" id="KW-1185">Reference proteome</keyword>
<dbReference type="InterPro" id="IPR024655">
    <property type="entry name" value="Asl1_glyco_hydro_catalytic"/>
</dbReference>
<evidence type="ECO:0000313" key="2">
    <source>
        <dbReference type="EMBL" id="MFC0318069.1"/>
    </source>
</evidence>
<sequence length="344" mass="38428">MKTKHLFYYALIGIFAFSCSKESLKKELNSTSLIKKTGAINLLRSDFMLGVNGHPINQTAYGATPAYKQIGLLKKLGMSIYRIDVPFSPTTGQITPLSFYTKIKSSADSAGITLLPMVPAATLDFTGTETTAYQSGYTRAFNFASLYKNDFTYYNLGNELDNACIISGSGRNVSDYDSVKFKIIAAHLKGMDEGVKAADPTAQTMVVAGWLHYKYLQMLENYGVNFNIVAYHWYDNMETLAAGSPYFIPDITEYLADKFTKPIWFTETGSKNPGGSKPDSVQRNFLNSFLTKCQNNPQIKAAIIYELLDEPYFSGTEAHYGLYRWITPYSAFAPKLWAQENETP</sequence>
<dbReference type="RefSeq" id="WP_130856163.1">
    <property type="nucleotide sequence ID" value="NZ_JBHLWO010000001.1"/>
</dbReference>
<evidence type="ECO:0000259" key="1">
    <source>
        <dbReference type="Pfam" id="PF11790"/>
    </source>
</evidence>
<reference evidence="2 3" key="1">
    <citation type="submission" date="2024-09" db="EMBL/GenBank/DDBJ databases">
        <authorList>
            <person name="Sun Q."/>
            <person name="Mori K."/>
        </authorList>
    </citation>
    <scope>NUCLEOTIDE SEQUENCE [LARGE SCALE GENOMIC DNA]</scope>
    <source>
        <strain evidence="2 3">CCM 7765</strain>
    </source>
</reference>
<proteinExistence type="predicted"/>
<dbReference type="PROSITE" id="PS51257">
    <property type="entry name" value="PROKAR_LIPOPROTEIN"/>
    <property type="match status" value="1"/>
</dbReference>
<accession>A0ABV6HGP3</accession>
<protein>
    <submittedName>
        <fullName evidence="2">Glycosyl hydrolase</fullName>
    </submittedName>
</protein>
<keyword evidence="2" id="KW-0378">Hydrolase</keyword>
<dbReference type="InterPro" id="IPR017853">
    <property type="entry name" value="GH"/>
</dbReference>
<dbReference type="Pfam" id="PF11790">
    <property type="entry name" value="Glyco_hydro_cc"/>
    <property type="match status" value="1"/>
</dbReference>
<feature type="domain" description="Asl1-like glycosyl hydrolase catalytic" evidence="1">
    <location>
        <begin position="209"/>
        <end position="301"/>
    </location>
</feature>
<name>A0ABV6HGP3_9SPHI</name>